<dbReference type="KEGG" id="ccb:Clocel_4094"/>
<reference evidence="1 2" key="1">
    <citation type="submission" date="2010-08" db="EMBL/GenBank/DDBJ databases">
        <title>Complete sequence of Clostridium cellulovorans 743B.</title>
        <authorList>
            <consortium name="US DOE Joint Genome Institute"/>
            <person name="Lucas S."/>
            <person name="Copeland A."/>
            <person name="Lapidus A."/>
            <person name="Cheng J.-F."/>
            <person name="Bruce D."/>
            <person name="Goodwin L."/>
            <person name="Pitluck S."/>
            <person name="Chertkov O."/>
            <person name="Detter J.C."/>
            <person name="Han C."/>
            <person name="Tapia R."/>
            <person name="Land M."/>
            <person name="Hauser L."/>
            <person name="Chang Y.-J."/>
            <person name="Jeffries C."/>
            <person name="Kyrpides N."/>
            <person name="Ivanova N."/>
            <person name="Mikhailova N."/>
            <person name="Hemme C.L."/>
            <person name="Woyke T."/>
        </authorList>
    </citation>
    <scope>NUCLEOTIDE SEQUENCE [LARGE SCALE GENOMIC DNA]</scope>
    <source>
        <strain evidence="2">ATCC 35296 / DSM 3052 / OCM 3 / 743B</strain>
    </source>
</reference>
<evidence type="ECO:0000313" key="2">
    <source>
        <dbReference type="Proteomes" id="UP000002730"/>
    </source>
</evidence>
<keyword evidence="2" id="KW-1185">Reference proteome</keyword>
<dbReference type="RefSeq" id="WP_010074106.1">
    <property type="nucleotide sequence ID" value="NC_014393.1"/>
</dbReference>
<gene>
    <name evidence="1" type="ordered locus">Clocel_4094</name>
</gene>
<sequence>MDFFSYVENLDSIELEEEININYSLDCKSHEDPYALGIKGAKEYVAATLLTSYLDEYDIDKTLPLQKIRYMLFHREIDVIQFQNILKTFIETTKAIPYEQWESVLNYIKENVNWVKRHPCSRLN</sequence>
<dbReference type="Proteomes" id="UP000002730">
    <property type="component" value="Chromosome"/>
</dbReference>
<proteinExistence type="predicted"/>
<dbReference type="HOGENOM" id="CLU_1999910_0_0_9"/>
<organism evidence="1 2">
    <name type="scientific">Clostridium cellulovorans (strain ATCC 35296 / DSM 3052 / OCM 3 / 743B)</name>
    <dbReference type="NCBI Taxonomy" id="573061"/>
    <lineage>
        <taxon>Bacteria</taxon>
        <taxon>Bacillati</taxon>
        <taxon>Bacillota</taxon>
        <taxon>Clostridia</taxon>
        <taxon>Eubacteriales</taxon>
        <taxon>Clostridiaceae</taxon>
        <taxon>Clostridium</taxon>
    </lineage>
</organism>
<accession>D9SMA0</accession>
<name>D9SMA0_CLOC7</name>
<dbReference type="EMBL" id="CP002160">
    <property type="protein sequence ID" value="ADL53756.1"/>
    <property type="molecule type" value="Genomic_DNA"/>
</dbReference>
<dbReference type="AlphaFoldDB" id="D9SMA0"/>
<evidence type="ECO:0000313" key="1">
    <source>
        <dbReference type="EMBL" id="ADL53756.1"/>
    </source>
</evidence>
<protein>
    <submittedName>
        <fullName evidence="1">Uncharacterized protein</fullName>
    </submittedName>
</protein>